<gene>
    <name evidence="2" type="ORF">FZC75_11730</name>
</gene>
<dbReference type="GO" id="GO:0004029">
    <property type="term" value="F:aldehyde dehydrogenase (NAD+) activity"/>
    <property type="evidence" value="ECO:0007669"/>
    <property type="project" value="TreeGrafter"/>
</dbReference>
<dbReference type="Proteomes" id="UP000324517">
    <property type="component" value="Unassembled WGS sequence"/>
</dbReference>
<dbReference type="GO" id="GO:0005737">
    <property type="term" value="C:cytoplasm"/>
    <property type="evidence" value="ECO:0007669"/>
    <property type="project" value="TreeGrafter"/>
</dbReference>
<proteinExistence type="predicted"/>
<dbReference type="PANTHER" id="PTHR48079">
    <property type="entry name" value="PROTEIN YEEZ"/>
    <property type="match status" value="1"/>
</dbReference>
<sequence length="312" mass="34907">MKKAMVIGASGGMGYALVMELVSRGVEVVAFARGKERLGELFGREEKVTILAGDASEKKQVSLAANGVDVIFHAMNLPYEEWKGKLLPVTQNIIEAAIENGAKLAVVDNIYAYSKSGGSRLKECMEKKPHTKKGKLRKEMGEMIQQANIPTLICHFPDFYGPNATNTYIHFTLEQLLKKKKGGFVGPNHIEREFIFTKDGARVMVELALREDAYGHNWNIPAVSTITGRDFEKIIKEQLGKDKQLYYITKPMFALFALVAGKGMREAVEMQYINAEPTILSGEKLTRFLGEWNSTPYEKGIEETIGYMKDQI</sequence>
<protein>
    <submittedName>
        <fullName evidence="2">SDR family NAD(P)-dependent oxidoreductase</fullName>
    </submittedName>
</protein>
<dbReference type="Gene3D" id="3.40.50.720">
    <property type="entry name" value="NAD(P)-binding Rossmann-like Domain"/>
    <property type="match status" value="1"/>
</dbReference>
<comment type="caution">
    <text evidence="2">The sequence shown here is derived from an EMBL/GenBank/DDBJ whole genome shotgun (WGS) entry which is preliminary data.</text>
</comment>
<dbReference type="InterPro" id="IPR036291">
    <property type="entry name" value="NAD(P)-bd_dom_sf"/>
</dbReference>
<reference evidence="2 3" key="1">
    <citation type="submission" date="2019-08" db="EMBL/GenBank/DDBJ databases">
        <title>Bacillus genomes from the desert of Cuatro Cienegas, Coahuila.</title>
        <authorList>
            <person name="Olmedo-Alvarez G."/>
        </authorList>
    </citation>
    <scope>NUCLEOTIDE SEQUENCE [LARGE SCALE GENOMIC DNA]</scope>
    <source>
        <strain evidence="2 3">CH98b_3T</strain>
    </source>
</reference>
<accession>A0A5D4TCN8</accession>
<evidence type="ECO:0000313" key="2">
    <source>
        <dbReference type="EMBL" id="TYS71824.1"/>
    </source>
</evidence>
<organism evidence="2 3">
    <name type="scientific">Sutcliffiella horikoshii</name>
    <dbReference type="NCBI Taxonomy" id="79883"/>
    <lineage>
        <taxon>Bacteria</taxon>
        <taxon>Bacillati</taxon>
        <taxon>Bacillota</taxon>
        <taxon>Bacilli</taxon>
        <taxon>Bacillales</taxon>
        <taxon>Bacillaceae</taxon>
        <taxon>Sutcliffiella</taxon>
    </lineage>
</organism>
<dbReference type="EMBL" id="VTET01000005">
    <property type="protein sequence ID" value="TYS71824.1"/>
    <property type="molecule type" value="Genomic_DNA"/>
</dbReference>
<evidence type="ECO:0000259" key="1">
    <source>
        <dbReference type="Pfam" id="PF13460"/>
    </source>
</evidence>
<dbReference type="OrthoDB" id="112777at2"/>
<evidence type="ECO:0000313" key="3">
    <source>
        <dbReference type="Proteomes" id="UP000324517"/>
    </source>
</evidence>
<feature type="domain" description="NAD(P)-binding" evidence="1">
    <location>
        <begin position="8"/>
        <end position="114"/>
    </location>
</feature>
<dbReference type="InterPro" id="IPR051783">
    <property type="entry name" value="NAD(P)-dependent_oxidoreduct"/>
</dbReference>
<dbReference type="PANTHER" id="PTHR48079:SF6">
    <property type="entry name" value="NAD(P)-BINDING DOMAIN-CONTAINING PROTEIN-RELATED"/>
    <property type="match status" value="1"/>
</dbReference>
<name>A0A5D4TCN8_9BACI</name>
<dbReference type="Pfam" id="PF13460">
    <property type="entry name" value="NAD_binding_10"/>
    <property type="match status" value="1"/>
</dbReference>
<dbReference type="InterPro" id="IPR016040">
    <property type="entry name" value="NAD(P)-bd_dom"/>
</dbReference>
<dbReference type="AlphaFoldDB" id="A0A5D4TCN8"/>
<dbReference type="RefSeq" id="WP_148979467.1">
    <property type="nucleotide sequence ID" value="NZ_JBNILM010000007.1"/>
</dbReference>
<dbReference type="SUPFAM" id="SSF51735">
    <property type="entry name" value="NAD(P)-binding Rossmann-fold domains"/>
    <property type="match status" value="1"/>
</dbReference>